<dbReference type="PANTHER" id="PTHR43124:SF3">
    <property type="entry name" value="CHLORAMPHENICOL EFFLUX PUMP RV0191"/>
    <property type="match status" value="1"/>
</dbReference>
<keyword evidence="6 7" id="KW-0472">Membrane</keyword>
<dbReference type="InterPro" id="IPR036259">
    <property type="entry name" value="MFS_trans_sf"/>
</dbReference>
<evidence type="ECO:0000313" key="10">
    <source>
        <dbReference type="Proteomes" id="UP001595916"/>
    </source>
</evidence>
<dbReference type="PROSITE" id="PS50850">
    <property type="entry name" value="MFS"/>
    <property type="match status" value="1"/>
</dbReference>
<feature type="transmembrane region" description="Helical" evidence="7">
    <location>
        <begin position="122"/>
        <end position="143"/>
    </location>
</feature>
<dbReference type="SUPFAM" id="SSF103473">
    <property type="entry name" value="MFS general substrate transporter"/>
    <property type="match status" value="1"/>
</dbReference>
<dbReference type="RefSeq" id="WP_379787642.1">
    <property type="nucleotide sequence ID" value="NZ_JBHSHL010000013.1"/>
</dbReference>
<dbReference type="PANTHER" id="PTHR43124">
    <property type="entry name" value="PURINE EFFLUX PUMP PBUE"/>
    <property type="match status" value="1"/>
</dbReference>
<evidence type="ECO:0000256" key="4">
    <source>
        <dbReference type="ARBA" id="ARBA00022692"/>
    </source>
</evidence>
<evidence type="ECO:0000256" key="2">
    <source>
        <dbReference type="ARBA" id="ARBA00022448"/>
    </source>
</evidence>
<keyword evidence="5 7" id="KW-1133">Transmembrane helix</keyword>
<reference evidence="10" key="1">
    <citation type="journal article" date="2019" name="Int. J. Syst. Evol. Microbiol.">
        <title>The Global Catalogue of Microorganisms (GCM) 10K type strain sequencing project: providing services to taxonomists for standard genome sequencing and annotation.</title>
        <authorList>
            <consortium name="The Broad Institute Genomics Platform"/>
            <consortium name="The Broad Institute Genome Sequencing Center for Infectious Disease"/>
            <person name="Wu L."/>
            <person name="Ma J."/>
        </authorList>
    </citation>
    <scope>NUCLEOTIDE SEQUENCE [LARGE SCALE GENOMIC DNA]</scope>
    <source>
        <strain evidence="10">CCUG 46385</strain>
    </source>
</reference>
<gene>
    <name evidence="9" type="ORF">ACFO4R_03570</name>
</gene>
<keyword evidence="10" id="KW-1185">Reference proteome</keyword>
<dbReference type="InterPro" id="IPR050189">
    <property type="entry name" value="MFS_Efflux_Transporters"/>
</dbReference>
<keyword evidence="3" id="KW-1003">Cell membrane</keyword>
<keyword evidence="2" id="KW-0813">Transport</keyword>
<dbReference type="Gene3D" id="1.20.1250.20">
    <property type="entry name" value="MFS general substrate transporter like domains"/>
    <property type="match status" value="2"/>
</dbReference>
<name>A0ABV9QKH7_9FIRM</name>
<evidence type="ECO:0000256" key="3">
    <source>
        <dbReference type="ARBA" id="ARBA00022475"/>
    </source>
</evidence>
<feature type="transmembrane region" description="Helical" evidence="7">
    <location>
        <begin position="326"/>
        <end position="345"/>
    </location>
</feature>
<dbReference type="InterPro" id="IPR020846">
    <property type="entry name" value="MFS_dom"/>
</dbReference>
<feature type="transmembrane region" description="Helical" evidence="7">
    <location>
        <begin position="297"/>
        <end position="314"/>
    </location>
</feature>
<comment type="caution">
    <text evidence="9">The sequence shown here is derived from an EMBL/GenBank/DDBJ whole genome shotgun (WGS) entry which is preliminary data.</text>
</comment>
<evidence type="ECO:0000256" key="6">
    <source>
        <dbReference type="ARBA" id="ARBA00023136"/>
    </source>
</evidence>
<keyword evidence="4 7" id="KW-0812">Transmembrane</keyword>
<feature type="transmembrane region" description="Helical" evidence="7">
    <location>
        <begin position="222"/>
        <end position="247"/>
    </location>
</feature>
<evidence type="ECO:0000256" key="1">
    <source>
        <dbReference type="ARBA" id="ARBA00004651"/>
    </source>
</evidence>
<proteinExistence type="predicted"/>
<evidence type="ECO:0000256" key="7">
    <source>
        <dbReference type="SAM" id="Phobius"/>
    </source>
</evidence>
<dbReference type="InterPro" id="IPR011701">
    <property type="entry name" value="MFS"/>
</dbReference>
<sequence length="415" mass="46449">MEEVRVLEADRRPSYLKILENKEGLKIWTSIVISIVVMFIHRQYMSVMSGFMMEKYDIDISQTTNLVNAMLYGYACMQIPNGILVDKVGVRKLMVGGWAMTAVCSIVMTMTASYPVALAMRFLTGVGVAASVTSAMKVQALWFETRLFSQLSAMMALISNMGNIVSTVPLSYVVTRFGGQTALWGITVLTVFCVLLNFVLVKDRRKEEGPRFEVGRALKEVLFNRASWPPMIIILTFISVTTSLSGFWGIQYISTTYRIDTLEASKYMFFLTVGLMLGSPLVSVMDTVNKGDNRKNVELFTLVFFLEWLYIVVVRQGRPSLYELPVLLVIMGIAVMFHLLLFTVGKEVNKLENSGIAISSVNTMEFVGSSFMNSFIGFLVLRGVGIERAIGVYLVSSAICFVTVFFIPKNQGRRE</sequence>
<evidence type="ECO:0000313" key="9">
    <source>
        <dbReference type="EMBL" id="MFC4804151.1"/>
    </source>
</evidence>
<evidence type="ECO:0000259" key="8">
    <source>
        <dbReference type="PROSITE" id="PS50850"/>
    </source>
</evidence>
<feature type="transmembrane region" description="Helical" evidence="7">
    <location>
        <begin position="155"/>
        <end position="175"/>
    </location>
</feature>
<feature type="transmembrane region" description="Helical" evidence="7">
    <location>
        <begin position="181"/>
        <end position="201"/>
    </location>
</feature>
<feature type="transmembrane region" description="Helical" evidence="7">
    <location>
        <begin position="267"/>
        <end position="285"/>
    </location>
</feature>
<protein>
    <submittedName>
        <fullName evidence="9">MFS transporter</fullName>
    </submittedName>
</protein>
<feature type="transmembrane region" description="Helical" evidence="7">
    <location>
        <begin position="366"/>
        <end position="384"/>
    </location>
</feature>
<accession>A0ABV9QKH7</accession>
<evidence type="ECO:0000256" key="5">
    <source>
        <dbReference type="ARBA" id="ARBA00022989"/>
    </source>
</evidence>
<feature type="transmembrane region" description="Helical" evidence="7">
    <location>
        <begin position="93"/>
        <end position="116"/>
    </location>
</feature>
<dbReference type="EMBL" id="JBHSHL010000013">
    <property type="protein sequence ID" value="MFC4804151.1"/>
    <property type="molecule type" value="Genomic_DNA"/>
</dbReference>
<dbReference type="Proteomes" id="UP001595916">
    <property type="component" value="Unassembled WGS sequence"/>
</dbReference>
<organism evidence="9 10">
    <name type="scientific">Filifactor villosus</name>
    <dbReference type="NCBI Taxonomy" id="29374"/>
    <lineage>
        <taxon>Bacteria</taxon>
        <taxon>Bacillati</taxon>
        <taxon>Bacillota</taxon>
        <taxon>Clostridia</taxon>
        <taxon>Peptostreptococcales</taxon>
        <taxon>Filifactoraceae</taxon>
        <taxon>Filifactor</taxon>
    </lineage>
</organism>
<dbReference type="Pfam" id="PF07690">
    <property type="entry name" value="MFS_1"/>
    <property type="match status" value="1"/>
</dbReference>
<feature type="domain" description="Major facilitator superfamily (MFS) profile" evidence="8">
    <location>
        <begin position="1"/>
        <end position="205"/>
    </location>
</feature>
<comment type="subcellular location">
    <subcellularLocation>
        <location evidence="1">Cell membrane</location>
        <topology evidence="1">Multi-pass membrane protein</topology>
    </subcellularLocation>
</comment>
<feature type="transmembrane region" description="Helical" evidence="7">
    <location>
        <begin position="27"/>
        <end position="45"/>
    </location>
</feature>
<feature type="transmembrane region" description="Helical" evidence="7">
    <location>
        <begin position="390"/>
        <end position="407"/>
    </location>
</feature>